<feature type="region of interest" description="Disordered" evidence="1">
    <location>
        <begin position="490"/>
        <end position="520"/>
    </location>
</feature>
<protein>
    <submittedName>
        <fullName evidence="2">Uncharacterized protein</fullName>
    </submittedName>
</protein>
<sequence>MALLRRQEKKLHPLHIFGGFINFEQLRASVRKSHSEFDRDTRSLAANYVPKPGRGNLTVLTRKIADKILRNYAHALGLELNSQPVEFYDAAGHKRSLPGFFVDWRSVVRYCAANPFYIGEQLVAGSPLLQSAAPTERCRADGDRIFNHASNSTAYETAVQEERTRRVELRMPWAVYAFIIFQDAEAERDGTSYMMWHMVPAHLPIEEQSKPRAWLTVGIAAKLTFDTPAIAKLPSSVVLRANCDEAYDEAVLLKLFAIAEGGVAVSQTWAPGQEVAQQTIVYPAVHALLLDDPQMHTVLQTTSCCWCMQPNSRRACFSGKVAEREAGQMLAAVQQASEAVQQAEGPRNLELRVAKARFQYLGLRWPPRLPVTFQSKTRLHPYKVAAFASLHNLGLCVLPNLMELTLRLLYDELGSQEFETWLKLVVDYGRTHVASFHSIKGRSRSRGLGGIIRKKPGPPSLRSKSKYDLAQAFRFFLVLVHEPLLTVARRAANEEDEEEEEEEGEEVGAPCEREAASPEERANRARCAIAALEVAAKFSDTAKKPQLSEAATKDGLHAPAISLMALARTAFEGRKNFHLSPNWEKLRHAAEQYRHLGPFVGGTNDEHAEHCQKLVHVAYQNFSGKNQLAVGNVADYLGRYAAMAHAERWLQVSNADLVTSAQLGLTVNVAYLLKTGVADAFRVDDATGRCPGADALSAACVRGDVATVQELLSVRVDPNGCGADGRAHLIAAAAGDAHKLEARFDPA</sequence>
<dbReference type="Gene3D" id="1.25.40.20">
    <property type="entry name" value="Ankyrin repeat-containing domain"/>
    <property type="match status" value="1"/>
</dbReference>
<accession>A0A0M0K1U7</accession>
<dbReference type="EMBL" id="JWZX01001794">
    <property type="protein sequence ID" value="KOO32358.1"/>
    <property type="molecule type" value="Genomic_DNA"/>
</dbReference>
<evidence type="ECO:0000313" key="3">
    <source>
        <dbReference type="Proteomes" id="UP000037460"/>
    </source>
</evidence>
<proteinExistence type="predicted"/>
<dbReference type="InterPro" id="IPR036770">
    <property type="entry name" value="Ankyrin_rpt-contain_sf"/>
</dbReference>
<gene>
    <name evidence="2" type="ORF">Ctob_014700</name>
</gene>
<dbReference type="AlphaFoldDB" id="A0A0M0K1U7"/>
<feature type="compositionally biased region" description="Basic and acidic residues" evidence="1">
    <location>
        <begin position="511"/>
        <end position="520"/>
    </location>
</feature>
<evidence type="ECO:0000313" key="2">
    <source>
        <dbReference type="EMBL" id="KOO32358.1"/>
    </source>
</evidence>
<organism evidence="2 3">
    <name type="scientific">Chrysochromulina tobinii</name>
    <dbReference type="NCBI Taxonomy" id="1460289"/>
    <lineage>
        <taxon>Eukaryota</taxon>
        <taxon>Haptista</taxon>
        <taxon>Haptophyta</taxon>
        <taxon>Prymnesiophyceae</taxon>
        <taxon>Prymnesiales</taxon>
        <taxon>Chrysochromulinaceae</taxon>
        <taxon>Chrysochromulina</taxon>
    </lineage>
</organism>
<name>A0A0M0K1U7_9EUKA</name>
<evidence type="ECO:0000256" key="1">
    <source>
        <dbReference type="SAM" id="MobiDB-lite"/>
    </source>
</evidence>
<reference evidence="3" key="1">
    <citation type="journal article" date="2015" name="PLoS Genet.">
        <title>Genome Sequence and Transcriptome Analyses of Chrysochromulina tobin: Metabolic Tools for Enhanced Algal Fitness in the Prominent Order Prymnesiales (Haptophyceae).</title>
        <authorList>
            <person name="Hovde B.T."/>
            <person name="Deodato C.R."/>
            <person name="Hunsperger H.M."/>
            <person name="Ryken S.A."/>
            <person name="Yost W."/>
            <person name="Jha R.K."/>
            <person name="Patterson J."/>
            <person name="Monnat R.J. Jr."/>
            <person name="Barlow S.B."/>
            <person name="Starkenburg S.R."/>
            <person name="Cattolico R.A."/>
        </authorList>
    </citation>
    <scope>NUCLEOTIDE SEQUENCE</scope>
    <source>
        <strain evidence="3">CCMP291</strain>
    </source>
</reference>
<feature type="region of interest" description="Disordered" evidence="1">
    <location>
        <begin position="443"/>
        <end position="463"/>
    </location>
</feature>
<feature type="compositionally biased region" description="Acidic residues" evidence="1">
    <location>
        <begin position="494"/>
        <end position="506"/>
    </location>
</feature>
<keyword evidence="3" id="KW-1185">Reference proteome</keyword>
<dbReference type="Proteomes" id="UP000037460">
    <property type="component" value="Unassembled WGS sequence"/>
</dbReference>
<comment type="caution">
    <text evidence="2">The sequence shown here is derived from an EMBL/GenBank/DDBJ whole genome shotgun (WGS) entry which is preliminary data.</text>
</comment>